<evidence type="ECO:0000256" key="4">
    <source>
        <dbReference type="ARBA" id="ARBA00022692"/>
    </source>
</evidence>
<feature type="transmembrane region" description="Helical" evidence="7">
    <location>
        <begin position="127"/>
        <end position="150"/>
    </location>
</feature>
<keyword evidence="3" id="KW-1003">Cell membrane</keyword>
<evidence type="ECO:0000256" key="6">
    <source>
        <dbReference type="ARBA" id="ARBA00023136"/>
    </source>
</evidence>
<dbReference type="Proteomes" id="UP000320461">
    <property type="component" value="Unassembled WGS sequence"/>
</dbReference>
<proteinExistence type="inferred from homology"/>
<reference evidence="8 9" key="1">
    <citation type="submission" date="2019-06" db="EMBL/GenBank/DDBJ databases">
        <title>Whole genome shotgun sequence of Cellulomonas gelida NBRC 3748.</title>
        <authorList>
            <person name="Hosoyama A."/>
            <person name="Uohara A."/>
            <person name="Ohji S."/>
            <person name="Ichikawa N."/>
        </authorList>
    </citation>
    <scope>NUCLEOTIDE SEQUENCE [LARGE SCALE GENOMIC DNA]</scope>
    <source>
        <strain evidence="8 9">NBRC 3748</strain>
    </source>
</reference>
<organism evidence="8 9">
    <name type="scientific">Cellulomonas gelida</name>
    <dbReference type="NCBI Taxonomy" id="1712"/>
    <lineage>
        <taxon>Bacteria</taxon>
        <taxon>Bacillati</taxon>
        <taxon>Actinomycetota</taxon>
        <taxon>Actinomycetes</taxon>
        <taxon>Micrococcales</taxon>
        <taxon>Cellulomonadaceae</taxon>
        <taxon>Cellulomonas</taxon>
    </lineage>
</organism>
<evidence type="ECO:0000256" key="1">
    <source>
        <dbReference type="ARBA" id="ARBA00004651"/>
    </source>
</evidence>
<evidence type="ECO:0000313" key="8">
    <source>
        <dbReference type="EMBL" id="GEA85856.1"/>
    </source>
</evidence>
<accession>A0A4Y3KQE1</accession>
<dbReference type="EMBL" id="BJLQ01000055">
    <property type="protein sequence ID" value="GEA85856.1"/>
    <property type="molecule type" value="Genomic_DNA"/>
</dbReference>
<name>A0A4Y3KQE1_9CELL</name>
<gene>
    <name evidence="8" type="ORF">CGE01nite_31070</name>
</gene>
<evidence type="ECO:0000256" key="3">
    <source>
        <dbReference type="ARBA" id="ARBA00022475"/>
    </source>
</evidence>
<keyword evidence="9" id="KW-1185">Reference proteome</keyword>
<evidence type="ECO:0000256" key="5">
    <source>
        <dbReference type="ARBA" id="ARBA00022989"/>
    </source>
</evidence>
<dbReference type="GO" id="GO:0005886">
    <property type="term" value="C:plasma membrane"/>
    <property type="evidence" value="ECO:0007669"/>
    <property type="project" value="UniProtKB-SubCell"/>
</dbReference>
<dbReference type="GO" id="GO:0006605">
    <property type="term" value="P:protein targeting"/>
    <property type="evidence" value="ECO:0007669"/>
    <property type="project" value="InterPro"/>
</dbReference>
<keyword evidence="8" id="KW-0969">Cilium</keyword>
<dbReference type="PRINTS" id="PR00953">
    <property type="entry name" value="TYPE3IMRPROT"/>
</dbReference>
<feature type="transmembrane region" description="Helical" evidence="7">
    <location>
        <begin position="178"/>
        <end position="200"/>
    </location>
</feature>
<keyword evidence="4 7" id="KW-0812">Transmembrane</keyword>
<keyword evidence="8" id="KW-0966">Cell projection</keyword>
<sequence length="255" mass="26213">MGPIALTMPLAQVETVMLASVRFAAFFVLAPPFAHKAIPGQVKVALSLGLALAVAPRLEPLADERTAAFLAALVAQALVGAALGFGVMLVFSALQSAGGLIDIFGGFQVSSGYDPLGMTSGAVFQRFYQLLALVLLFVTDGYLVVVSGLVRTFDALPVDAILDPAAVAENLAGGLGQMFLAALQIAGPMVVVLFLADVGLGLLTRVAPALNAFALGFPLKVLLTLLMSGFAVVGLPHVVEGLTDRSVVEMLGVLP</sequence>
<evidence type="ECO:0000313" key="9">
    <source>
        <dbReference type="Proteomes" id="UP000320461"/>
    </source>
</evidence>
<keyword evidence="6 7" id="KW-0472">Membrane</keyword>
<comment type="subcellular location">
    <subcellularLocation>
        <location evidence="1">Cell membrane</location>
        <topology evidence="1">Multi-pass membrane protein</topology>
    </subcellularLocation>
</comment>
<evidence type="ECO:0000256" key="2">
    <source>
        <dbReference type="ARBA" id="ARBA00009772"/>
    </source>
</evidence>
<dbReference type="Pfam" id="PF01311">
    <property type="entry name" value="Bac_export_1"/>
    <property type="match status" value="1"/>
</dbReference>
<dbReference type="PANTHER" id="PTHR30065:SF1">
    <property type="entry name" value="SURFACE PRESENTATION OF ANTIGENS PROTEIN SPAR"/>
    <property type="match status" value="1"/>
</dbReference>
<dbReference type="AlphaFoldDB" id="A0A4Y3KQE1"/>
<keyword evidence="8" id="KW-0282">Flagellum</keyword>
<feature type="transmembrane region" description="Helical" evidence="7">
    <location>
        <begin position="67"/>
        <end position="91"/>
    </location>
</feature>
<evidence type="ECO:0000256" key="7">
    <source>
        <dbReference type="SAM" id="Phobius"/>
    </source>
</evidence>
<comment type="caution">
    <text evidence="8">The sequence shown here is derived from an EMBL/GenBank/DDBJ whole genome shotgun (WGS) entry which is preliminary data.</text>
</comment>
<protein>
    <submittedName>
        <fullName evidence="8">Flagellar biosynthetic protein FliR</fullName>
    </submittedName>
</protein>
<dbReference type="RefSeq" id="WP_174773472.1">
    <property type="nucleotide sequence ID" value="NZ_BJLQ01000055.1"/>
</dbReference>
<keyword evidence="5 7" id="KW-1133">Transmembrane helix</keyword>
<feature type="transmembrane region" description="Helical" evidence="7">
    <location>
        <begin position="212"/>
        <end position="235"/>
    </location>
</feature>
<dbReference type="PANTHER" id="PTHR30065">
    <property type="entry name" value="FLAGELLAR BIOSYNTHETIC PROTEIN FLIR"/>
    <property type="match status" value="1"/>
</dbReference>
<dbReference type="InterPro" id="IPR002010">
    <property type="entry name" value="T3SS_IM_R"/>
</dbReference>
<comment type="similarity">
    <text evidence="2">Belongs to the FliR/MopE/SpaR family.</text>
</comment>